<protein>
    <submittedName>
        <fullName evidence="1">Uncharacterized protein</fullName>
    </submittedName>
</protein>
<proteinExistence type="predicted"/>
<gene>
    <name evidence="1" type="ORF">ACAT0790_LOCUS6363</name>
</gene>
<dbReference type="AlphaFoldDB" id="A0A7S1LAH3"/>
<accession>A0A7S1LAH3</accession>
<name>A0A7S1LAH3_ALECA</name>
<dbReference type="EMBL" id="HBGE01010871">
    <property type="protein sequence ID" value="CAD9098889.1"/>
    <property type="molecule type" value="Transcribed_RNA"/>
</dbReference>
<reference evidence="1" key="1">
    <citation type="submission" date="2021-01" db="EMBL/GenBank/DDBJ databases">
        <authorList>
            <person name="Corre E."/>
            <person name="Pelletier E."/>
            <person name="Niang G."/>
            <person name="Scheremetjew M."/>
            <person name="Finn R."/>
            <person name="Kale V."/>
            <person name="Holt S."/>
            <person name="Cochrane G."/>
            <person name="Meng A."/>
            <person name="Brown T."/>
            <person name="Cohen L."/>
        </authorList>
    </citation>
    <scope>NUCLEOTIDE SEQUENCE</scope>
    <source>
        <strain evidence="1">OF101</strain>
    </source>
</reference>
<organism evidence="1">
    <name type="scientific">Alexandrium catenella</name>
    <name type="common">Red tide dinoflagellate</name>
    <name type="synonym">Gonyaulax catenella</name>
    <dbReference type="NCBI Taxonomy" id="2925"/>
    <lineage>
        <taxon>Eukaryota</taxon>
        <taxon>Sar</taxon>
        <taxon>Alveolata</taxon>
        <taxon>Dinophyceae</taxon>
        <taxon>Gonyaulacales</taxon>
        <taxon>Pyrocystaceae</taxon>
        <taxon>Alexandrium</taxon>
    </lineage>
</organism>
<sequence length="301" mass="32772">MKTDSKSQWEWVKQADLHMANSAMHGLFHSAHGGLSPEHSVVLRLVEVPTNYWSKKLRDDPHVQMYSSIPLHRALGFEQYNAARPARLCYHGNQYHFLEEAGLIAALGRLAAGRGPPIQVSLIQDRSERLLRTLAGVPNLTVTQSQWTSMDDTFSQLASCDLGLVPNVEEAPSFSVNADVGNPQINLKYKGSTNAGRAYVMAQVGLPFVSSPEPEAAELLGAAGLRSHEFLAMGADTWAASIMGLLRDAGRRSRASQALRTFAERELTVEPEAAELERRIRAALSAARGQTGYNASAPAQA</sequence>
<evidence type="ECO:0000313" key="1">
    <source>
        <dbReference type="EMBL" id="CAD9098889.1"/>
    </source>
</evidence>